<feature type="compositionally biased region" description="Polar residues" evidence="12">
    <location>
        <begin position="320"/>
        <end position="343"/>
    </location>
</feature>
<keyword evidence="6 13" id="KW-0812">Transmembrane</keyword>
<evidence type="ECO:0000256" key="7">
    <source>
        <dbReference type="ARBA" id="ARBA00022729"/>
    </source>
</evidence>
<evidence type="ECO:0000259" key="16">
    <source>
        <dbReference type="Pfam" id="PF25294"/>
    </source>
</evidence>
<keyword evidence="9 13" id="KW-1133">Transmembrane helix</keyword>
<keyword evidence="10 13" id="KW-0472">Membrane</keyword>
<dbReference type="InParanoid" id="A0A158NYC0"/>
<dbReference type="FunCoup" id="A0A158NYC0">
    <property type="interactions" value="602"/>
</dbReference>
<reference evidence="17" key="2">
    <citation type="submission" date="2016-04" db="UniProtKB">
        <authorList>
            <consortium name="EnsemblMetazoa"/>
        </authorList>
    </citation>
    <scope>IDENTIFICATION</scope>
</reference>
<gene>
    <name evidence="17" type="primary">105625827</name>
</gene>
<dbReference type="InterPro" id="IPR056780">
    <property type="entry name" value="Renin_r_C"/>
</dbReference>
<dbReference type="GO" id="GO:0031982">
    <property type="term" value="C:vesicle"/>
    <property type="evidence" value="ECO:0007669"/>
    <property type="project" value="UniProtKB-SubCell"/>
</dbReference>
<dbReference type="AlphaFoldDB" id="A0A158NYC0"/>
<dbReference type="GO" id="GO:0009897">
    <property type="term" value="C:external side of plasma membrane"/>
    <property type="evidence" value="ECO:0007669"/>
    <property type="project" value="TreeGrafter"/>
</dbReference>
<evidence type="ECO:0000256" key="4">
    <source>
        <dbReference type="ARBA" id="ARBA00022475"/>
    </source>
</evidence>
<dbReference type="InterPro" id="IPR057318">
    <property type="entry name" value="RENR_N"/>
</dbReference>
<evidence type="ECO:0000313" key="18">
    <source>
        <dbReference type="Proteomes" id="UP000005205"/>
    </source>
</evidence>
<feature type="chain" id="PRO_5007629719" description="Renin receptor" evidence="14">
    <location>
        <begin position="18"/>
        <end position="459"/>
    </location>
</feature>
<evidence type="ECO:0000256" key="9">
    <source>
        <dbReference type="ARBA" id="ARBA00022989"/>
    </source>
</evidence>
<reference evidence="18" key="1">
    <citation type="journal article" date="2011" name="PLoS Genet.">
        <title>The genome sequence of the leaf-cutter ant Atta cephalotes reveals insights into its obligate symbiotic lifestyle.</title>
        <authorList>
            <person name="Suen G."/>
            <person name="Teiling C."/>
            <person name="Li L."/>
            <person name="Holt C."/>
            <person name="Abouheif E."/>
            <person name="Bornberg-Bauer E."/>
            <person name="Bouffard P."/>
            <person name="Caldera E.J."/>
            <person name="Cash E."/>
            <person name="Cavanaugh A."/>
            <person name="Denas O."/>
            <person name="Elhaik E."/>
            <person name="Fave M.J."/>
            <person name="Gadau J."/>
            <person name="Gibson J.D."/>
            <person name="Graur D."/>
            <person name="Grubbs K.J."/>
            <person name="Hagen D.E."/>
            <person name="Harkins T.T."/>
            <person name="Helmkampf M."/>
            <person name="Hu H."/>
            <person name="Johnson B.R."/>
            <person name="Kim J."/>
            <person name="Marsh S.E."/>
            <person name="Moeller J.A."/>
            <person name="Munoz-Torres M.C."/>
            <person name="Murphy M.C."/>
            <person name="Naughton M.C."/>
            <person name="Nigam S."/>
            <person name="Overson R."/>
            <person name="Rajakumar R."/>
            <person name="Reese J.T."/>
            <person name="Scott J.J."/>
            <person name="Smith C.R."/>
            <person name="Tao S."/>
            <person name="Tsutsui N.D."/>
            <person name="Viljakainen L."/>
            <person name="Wissler L."/>
            <person name="Yandell M.D."/>
            <person name="Zimmer F."/>
            <person name="Taylor J."/>
            <person name="Slater S.C."/>
            <person name="Clifton S.W."/>
            <person name="Warren W.C."/>
            <person name="Elsik C.G."/>
            <person name="Smith C.D."/>
            <person name="Weinstock G.M."/>
            <person name="Gerardo N.M."/>
            <person name="Currie C.R."/>
        </authorList>
    </citation>
    <scope>NUCLEOTIDE SEQUENCE [LARGE SCALE GENOMIC DNA]</scope>
</reference>
<dbReference type="EMBL" id="ADTU01003696">
    <property type="status" value="NOT_ANNOTATED_CDS"/>
    <property type="molecule type" value="Genomic_DNA"/>
</dbReference>
<sequence>MLSQLSILFAVFAAVHANGEFIVFHSPDSIEFTINERGHIEQSYLKEILSASLGYTGKQKDSEHSIVIWDPFSVPKALVAIVVEGIEQLPFLKGKAKVTCPLIDDEAEETTWQAIRSRVDERSNDNTLVRINLSDGVDALGQSALGELKPTKIEKLKALNSKIEEDHKFVEEIQLLHAIGDNALSAKKHDSGTDVYWLVVSTLKPCLEMHGNSSAAAEEAYQLLNDGIEHVSKGFLNIYDGKIVIAIFTNDAWKVRNARSVLERKRRDDPPARKTKNVKSTAKGAPINSDINDNFFIKRAGEQDEQNNKMDEEEYRMRSTIESNTALDSTTERTGVQDNSGTSEKSDEVNTEYKINTNTQTIGQPEFSGRAKTYTEDYPVIFNIMLWFGVVFVFSLLAICRSFTQRSPVVSNQMIELRPIPSRDFFDYLEDIHLSKHGLKCGFNSMDVQLIMVKLLELD</sequence>
<keyword evidence="11" id="KW-0675">Receptor</keyword>
<organism evidence="17 18">
    <name type="scientific">Atta cephalotes</name>
    <name type="common">Leafcutter ant</name>
    <dbReference type="NCBI Taxonomy" id="12957"/>
    <lineage>
        <taxon>Eukaryota</taxon>
        <taxon>Metazoa</taxon>
        <taxon>Ecdysozoa</taxon>
        <taxon>Arthropoda</taxon>
        <taxon>Hexapoda</taxon>
        <taxon>Insecta</taxon>
        <taxon>Pterygota</taxon>
        <taxon>Neoptera</taxon>
        <taxon>Endopterygota</taxon>
        <taxon>Hymenoptera</taxon>
        <taxon>Apocrita</taxon>
        <taxon>Aculeata</taxon>
        <taxon>Formicoidea</taxon>
        <taxon>Formicidae</taxon>
        <taxon>Myrmicinae</taxon>
        <taxon>Atta</taxon>
    </lineage>
</organism>
<dbReference type="Pfam" id="PF07850">
    <property type="entry name" value="Renin_r"/>
    <property type="match status" value="1"/>
</dbReference>
<dbReference type="Pfam" id="PF25294">
    <property type="entry name" value="RENR_N"/>
    <property type="match status" value="1"/>
</dbReference>
<feature type="region of interest" description="Disordered" evidence="12">
    <location>
        <begin position="262"/>
        <end position="284"/>
    </location>
</feature>
<dbReference type="eggNOG" id="KOG4737">
    <property type="taxonomic scope" value="Eukaryota"/>
</dbReference>
<evidence type="ECO:0000256" key="14">
    <source>
        <dbReference type="SAM" id="SignalP"/>
    </source>
</evidence>
<evidence type="ECO:0000256" key="13">
    <source>
        <dbReference type="SAM" id="Phobius"/>
    </source>
</evidence>
<dbReference type="Proteomes" id="UP000005205">
    <property type="component" value="Unassembled WGS sequence"/>
</dbReference>
<dbReference type="STRING" id="12957.A0A158NYC0"/>
<dbReference type="EMBL" id="ADTU01003697">
    <property type="status" value="NOT_ANNOTATED_CDS"/>
    <property type="molecule type" value="Genomic_DNA"/>
</dbReference>
<dbReference type="GO" id="GO:0005789">
    <property type="term" value="C:endoplasmic reticulum membrane"/>
    <property type="evidence" value="ECO:0007669"/>
    <property type="project" value="UniProtKB-SubCell"/>
</dbReference>
<dbReference type="PANTHER" id="PTHR13351">
    <property type="entry name" value="RENIN RECEPTOR"/>
    <property type="match status" value="1"/>
</dbReference>
<evidence type="ECO:0000256" key="1">
    <source>
        <dbReference type="ARBA" id="ARBA00004115"/>
    </source>
</evidence>
<evidence type="ECO:0000256" key="2">
    <source>
        <dbReference type="ARBA" id="ARBA00004251"/>
    </source>
</evidence>
<feature type="domain" description="Renin receptor-like C-terminal transmembrane spanning segment" evidence="15">
    <location>
        <begin position="368"/>
        <end position="404"/>
    </location>
</feature>
<keyword evidence="4" id="KW-1003">Cell membrane</keyword>
<dbReference type="EnsemblMetazoa" id="XM_012207138.1">
    <property type="protein sequence ID" value="XP_012062528.1"/>
    <property type="gene ID" value="LOC105625827"/>
</dbReference>
<dbReference type="OrthoDB" id="7866065at2759"/>
<feature type="transmembrane region" description="Helical" evidence="13">
    <location>
        <begin position="380"/>
        <end position="399"/>
    </location>
</feature>
<dbReference type="KEGG" id="acep:105625827"/>
<dbReference type="InterPro" id="IPR012493">
    <property type="entry name" value="Renin_rcpt"/>
</dbReference>
<feature type="domain" description="Renin receptor N-terminal" evidence="16">
    <location>
        <begin position="18"/>
        <end position="251"/>
    </location>
</feature>
<evidence type="ECO:0000256" key="3">
    <source>
        <dbReference type="ARBA" id="ARBA00004373"/>
    </source>
</evidence>
<keyword evidence="8" id="KW-0256">Endoplasmic reticulum</keyword>
<evidence type="ECO:0000256" key="5">
    <source>
        <dbReference type="ARBA" id="ARBA00022685"/>
    </source>
</evidence>
<evidence type="ECO:0000259" key="15">
    <source>
        <dbReference type="Pfam" id="PF07850"/>
    </source>
</evidence>
<proteinExistence type="predicted"/>
<evidence type="ECO:0000313" key="17">
    <source>
        <dbReference type="EnsemblMetazoa" id="XP_012062528.1"/>
    </source>
</evidence>
<dbReference type="GO" id="GO:0038023">
    <property type="term" value="F:signaling receptor activity"/>
    <property type="evidence" value="ECO:0007669"/>
    <property type="project" value="InterPro"/>
</dbReference>
<evidence type="ECO:0000256" key="12">
    <source>
        <dbReference type="SAM" id="MobiDB-lite"/>
    </source>
</evidence>
<dbReference type="PANTHER" id="PTHR13351:SF1">
    <property type="entry name" value="RENIN RECEPTOR"/>
    <property type="match status" value="1"/>
</dbReference>
<keyword evidence="5" id="KW-0165">Cleavage on pair of basic residues</keyword>
<evidence type="ECO:0008006" key="19">
    <source>
        <dbReference type="Google" id="ProtNLM"/>
    </source>
</evidence>
<dbReference type="GO" id="GO:0098588">
    <property type="term" value="C:bounding membrane of organelle"/>
    <property type="evidence" value="ECO:0007669"/>
    <property type="project" value="UniProtKB-ARBA"/>
</dbReference>
<feature type="compositionally biased region" description="Basic and acidic residues" evidence="12">
    <location>
        <begin position="300"/>
        <end position="319"/>
    </location>
</feature>
<keyword evidence="18" id="KW-1185">Reference proteome</keyword>
<dbReference type="GO" id="GO:0030177">
    <property type="term" value="P:positive regulation of Wnt signaling pathway"/>
    <property type="evidence" value="ECO:0007669"/>
    <property type="project" value="TreeGrafter"/>
</dbReference>
<feature type="region of interest" description="Disordered" evidence="12">
    <location>
        <begin position="300"/>
        <end position="349"/>
    </location>
</feature>
<protein>
    <recommendedName>
        <fullName evidence="19">Renin receptor</fullName>
    </recommendedName>
</protein>
<name>A0A158NYC0_ATTCE</name>
<evidence type="ECO:0000256" key="6">
    <source>
        <dbReference type="ARBA" id="ARBA00022692"/>
    </source>
</evidence>
<evidence type="ECO:0000256" key="10">
    <source>
        <dbReference type="ARBA" id="ARBA00023136"/>
    </source>
</evidence>
<evidence type="ECO:0000256" key="8">
    <source>
        <dbReference type="ARBA" id="ARBA00022824"/>
    </source>
</evidence>
<feature type="compositionally biased region" description="Basic and acidic residues" evidence="12">
    <location>
        <begin position="262"/>
        <end position="272"/>
    </location>
</feature>
<accession>A0A158NYC0</accession>
<feature type="signal peptide" evidence="14">
    <location>
        <begin position="1"/>
        <end position="17"/>
    </location>
</feature>
<keyword evidence="7 14" id="KW-0732">Signal</keyword>
<evidence type="ECO:0000256" key="11">
    <source>
        <dbReference type="ARBA" id="ARBA00023170"/>
    </source>
</evidence>
<comment type="subcellular location">
    <subcellularLocation>
        <location evidence="2">Cell membrane</location>
        <topology evidence="2">Single-pass type I membrane protein</topology>
    </subcellularLocation>
    <subcellularLocation>
        <location evidence="1">Endoplasmic reticulum membrane</location>
        <topology evidence="1">Single-pass type I membrane protein</topology>
    </subcellularLocation>
    <subcellularLocation>
        <location evidence="3">Vesicle</location>
    </subcellularLocation>
</comment>